<keyword evidence="1" id="KW-0472">Membrane</keyword>
<evidence type="ECO:0000256" key="1">
    <source>
        <dbReference type="SAM" id="Phobius"/>
    </source>
</evidence>
<proteinExistence type="predicted"/>
<dbReference type="InterPro" id="IPR026870">
    <property type="entry name" value="Zinc_ribbon_dom"/>
</dbReference>
<dbReference type="AlphaFoldDB" id="A0A645BIC2"/>
<feature type="domain" description="Zinc-ribbon" evidence="2">
    <location>
        <begin position="2"/>
        <end position="23"/>
    </location>
</feature>
<evidence type="ECO:0000313" key="3">
    <source>
        <dbReference type="EMBL" id="MPM65022.1"/>
    </source>
</evidence>
<comment type="caution">
    <text evidence="3">The sequence shown here is derived from an EMBL/GenBank/DDBJ whole genome shotgun (WGS) entry which is preliminary data.</text>
</comment>
<reference evidence="3" key="1">
    <citation type="submission" date="2019-08" db="EMBL/GenBank/DDBJ databases">
        <authorList>
            <person name="Kucharzyk K."/>
            <person name="Murdoch R.W."/>
            <person name="Higgins S."/>
            <person name="Loffler F."/>
        </authorList>
    </citation>
    <scope>NUCLEOTIDE SEQUENCE</scope>
</reference>
<gene>
    <name evidence="3" type="ORF">SDC9_111914</name>
</gene>
<keyword evidence="1" id="KW-1133">Transmembrane helix</keyword>
<keyword evidence="1" id="KW-0812">Transmembrane</keyword>
<feature type="transmembrane region" description="Helical" evidence="1">
    <location>
        <begin position="60"/>
        <end position="79"/>
    </location>
</feature>
<dbReference type="EMBL" id="VSSQ01020286">
    <property type="protein sequence ID" value="MPM65022.1"/>
    <property type="molecule type" value="Genomic_DNA"/>
</dbReference>
<dbReference type="Pfam" id="PF13240">
    <property type="entry name" value="Zn_Ribbon_1"/>
    <property type="match status" value="1"/>
</dbReference>
<organism evidence="3">
    <name type="scientific">bioreactor metagenome</name>
    <dbReference type="NCBI Taxonomy" id="1076179"/>
    <lineage>
        <taxon>unclassified sequences</taxon>
        <taxon>metagenomes</taxon>
        <taxon>ecological metagenomes</taxon>
    </lineage>
</organism>
<accession>A0A645BIC2</accession>
<feature type="transmembrane region" description="Helical" evidence="1">
    <location>
        <begin position="91"/>
        <end position="111"/>
    </location>
</feature>
<protein>
    <recommendedName>
        <fullName evidence="2">Zinc-ribbon domain-containing protein</fullName>
    </recommendedName>
</protein>
<evidence type="ECO:0000259" key="2">
    <source>
        <dbReference type="Pfam" id="PF13240"/>
    </source>
</evidence>
<sequence length="227" mass="25628">MYCKHCGAALPDDTRFCTGCGTQTGNPPDSRPAAGAGRISYSHRIHDPAFARYLKHTNQWSALFSMILAAAAVIGFYIYGETSREMENPQAMFIGLGIGGMFLLIALFQILGRKRSTTWDGVVVDKTVKQKNRRHDTGNNDSTIHYYTEYAVIVRDERGKTHRMTAEDDMTVFDYFQVGDRVRHHAGLNSYEKYDKSRDSIIFCNACATLCQISDDVCWRCKCPLLK</sequence>
<name>A0A645BIC2_9ZZZZ</name>